<dbReference type="RefSeq" id="WP_260793982.1">
    <property type="nucleotide sequence ID" value="NZ_CP093313.1"/>
</dbReference>
<dbReference type="SUPFAM" id="SSF48452">
    <property type="entry name" value="TPR-like"/>
    <property type="match status" value="1"/>
</dbReference>
<feature type="domain" description="Putative zinc-finger" evidence="2">
    <location>
        <begin position="9"/>
        <end position="39"/>
    </location>
</feature>
<organism evidence="3 4">
    <name type="scientific">Occallatibacter riparius</name>
    <dbReference type="NCBI Taxonomy" id="1002689"/>
    <lineage>
        <taxon>Bacteria</taxon>
        <taxon>Pseudomonadati</taxon>
        <taxon>Acidobacteriota</taxon>
        <taxon>Terriglobia</taxon>
        <taxon>Terriglobales</taxon>
        <taxon>Acidobacteriaceae</taxon>
        <taxon>Occallatibacter</taxon>
    </lineage>
</organism>
<dbReference type="AlphaFoldDB" id="A0A9J7BU11"/>
<accession>A0A9J7BU11</accession>
<keyword evidence="1" id="KW-0472">Membrane</keyword>
<dbReference type="Proteomes" id="UP001059380">
    <property type="component" value="Chromosome"/>
</dbReference>
<reference evidence="3" key="1">
    <citation type="submission" date="2021-04" db="EMBL/GenBank/DDBJ databases">
        <title>Phylogenetic analysis of Acidobacteriaceae.</title>
        <authorList>
            <person name="Qiu L."/>
            <person name="Zhang Q."/>
        </authorList>
    </citation>
    <scope>NUCLEOTIDE SEQUENCE</scope>
    <source>
        <strain evidence="3">DSM 25168</strain>
    </source>
</reference>
<keyword evidence="1" id="KW-1133">Transmembrane helix</keyword>
<protein>
    <submittedName>
        <fullName evidence="3">Zf-HC2 domain-containing protein</fullName>
    </submittedName>
</protein>
<evidence type="ECO:0000259" key="2">
    <source>
        <dbReference type="Pfam" id="PF13490"/>
    </source>
</evidence>
<gene>
    <name evidence="3" type="ORF">MOP44_00745</name>
</gene>
<keyword evidence="4" id="KW-1185">Reference proteome</keyword>
<dbReference type="Gene3D" id="1.25.40.10">
    <property type="entry name" value="Tetratricopeptide repeat domain"/>
    <property type="match status" value="1"/>
</dbReference>
<evidence type="ECO:0000313" key="4">
    <source>
        <dbReference type="Proteomes" id="UP001059380"/>
    </source>
</evidence>
<dbReference type="Gene3D" id="1.10.10.1320">
    <property type="entry name" value="Anti-sigma factor, zinc-finger domain"/>
    <property type="match status" value="1"/>
</dbReference>
<dbReference type="InterPro" id="IPR011990">
    <property type="entry name" value="TPR-like_helical_dom_sf"/>
</dbReference>
<dbReference type="EMBL" id="CP093313">
    <property type="protein sequence ID" value="UWZ84477.1"/>
    <property type="molecule type" value="Genomic_DNA"/>
</dbReference>
<dbReference type="Pfam" id="PF13490">
    <property type="entry name" value="zf-HC2"/>
    <property type="match status" value="1"/>
</dbReference>
<feature type="transmembrane region" description="Helical" evidence="1">
    <location>
        <begin position="72"/>
        <end position="93"/>
    </location>
</feature>
<name>A0A9J7BU11_9BACT</name>
<evidence type="ECO:0000256" key="1">
    <source>
        <dbReference type="SAM" id="Phobius"/>
    </source>
</evidence>
<sequence>MSNCIGAPAREWLEQYVEGTLPEAEAERFENHYFECPVCLGELQALQAAQEALRRHPVAIEAPKRFFEWPTVWRPVAGFGAVAAALILGFFGYRVMEHAPQTGGNVAVTQPAPSAVPPVQPSASQGQPTTQVADLASIADLRLPQYQPPVLRDGSAESAFEHGMKQYIAGDCAGATQTLSQVDKSGPDGLAAQFYSGVCRIHSGDLRGAASILRQVASAGDSAYEESAYYYLAQIALAESNAAEARRDLNHVVSLRGDLVHQARKQLSEIPPTAGK</sequence>
<proteinExistence type="predicted"/>
<evidence type="ECO:0000313" key="3">
    <source>
        <dbReference type="EMBL" id="UWZ84477.1"/>
    </source>
</evidence>
<keyword evidence="1" id="KW-0812">Transmembrane</keyword>
<dbReference type="InterPro" id="IPR041916">
    <property type="entry name" value="Anti_sigma_zinc_sf"/>
</dbReference>
<dbReference type="InterPro" id="IPR027383">
    <property type="entry name" value="Znf_put"/>
</dbReference>
<dbReference type="KEGG" id="orp:MOP44_00745"/>